<feature type="region of interest" description="Disordered" evidence="1">
    <location>
        <begin position="22"/>
        <end position="47"/>
    </location>
</feature>
<sequence>MSAEDVPEISPERAAAQYLAGQEAALQSCSPAAEPDTASQSSDDTTR</sequence>
<evidence type="ECO:0000313" key="3">
    <source>
        <dbReference type="Proteomes" id="UP000624183"/>
    </source>
</evidence>
<evidence type="ECO:0000313" key="2">
    <source>
        <dbReference type="EMBL" id="GGZ53107.1"/>
    </source>
</evidence>
<dbReference type="EMBL" id="BMUW01000004">
    <property type="protein sequence ID" value="GGZ53107.1"/>
    <property type="molecule type" value="Genomic_DNA"/>
</dbReference>
<comment type="caution">
    <text evidence="2">The sequence shown here is derived from an EMBL/GenBank/DDBJ whole genome shotgun (WGS) entry which is preliminary data.</text>
</comment>
<name>A0ABQ3BP74_9ACTN</name>
<keyword evidence="3" id="KW-1185">Reference proteome</keyword>
<protein>
    <submittedName>
        <fullName evidence="2">Uncharacterized protein</fullName>
    </submittedName>
</protein>
<proteinExistence type="predicted"/>
<dbReference type="Proteomes" id="UP000624183">
    <property type="component" value="Unassembled WGS sequence"/>
</dbReference>
<evidence type="ECO:0000256" key="1">
    <source>
        <dbReference type="SAM" id="MobiDB-lite"/>
    </source>
</evidence>
<gene>
    <name evidence="2" type="ORF">GCM10010328_29900</name>
</gene>
<feature type="compositionally biased region" description="Polar residues" evidence="1">
    <location>
        <begin position="37"/>
        <end position="47"/>
    </location>
</feature>
<accession>A0ABQ3BP74</accession>
<reference evidence="3" key="1">
    <citation type="journal article" date="2019" name="Int. J. Syst. Evol. Microbiol.">
        <title>The Global Catalogue of Microorganisms (GCM) 10K type strain sequencing project: providing services to taxonomists for standard genome sequencing and annotation.</title>
        <authorList>
            <consortium name="The Broad Institute Genomics Platform"/>
            <consortium name="The Broad Institute Genome Sequencing Center for Infectious Disease"/>
            <person name="Wu L."/>
            <person name="Ma J."/>
        </authorList>
    </citation>
    <scope>NUCLEOTIDE SEQUENCE [LARGE SCALE GENOMIC DNA]</scope>
    <source>
        <strain evidence="3">JCM 4602</strain>
    </source>
</reference>
<organism evidence="2 3">
    <name type="scientific">Streptomyces rubiginosohelvolus</name>
    <dbReference type="NCBI Taxonomy" id="67362"/>
    <lineage>
        <taxon>Bacteria</taxon>
        <taxon>Bacillati</taxon>
        <taxon>Actinomycetota</taxon>
        <taxon>Actinomycetes</taxon>
        <taxon>Kitasatosporales</taxon>
        <taxon>Streptomycetaceae</taxon>
        <taxon>Streptomyces</taxon>
    </lineage>
</organism>